<comment type="caution">
    <text evidence="1">The sequence shown here is derived from an EMBL/GenBank/DDBJ whole genome shotgun (WGS) entry which is preliminary data.</text>
</comment>
<name>A0A815H976_ADIRI</name>
<proteinExistence type="predicted"/>
<dbReference type="EMBL" id="CAJNOR010002852">
    <property type="protein sequence ID" value="CAF1348714.1"/>
    <property type="molecule type" value="Genomic_DNA"/>
</dbReference>
<keyword evidence="2" id="KW-1185">Reference proteome</keyword>
<evidence type="ECO:0000313" key="1">
    <source>
        <dbReference type="EMBL" id="CAF1348714.1"/>
    </source>
</evidence>
<accession>A0A815H976</accession>
<dbReference type="AlphaFoldDB" id="A0A815H976"/>
<dbReference type="Proteomes" id="UP000663828">
    <property type="component" value="Unassembled WGS sequence"/>
</dbReference>
<gene>
    <name evidence="1" type="ORF">XAT740_LOCUS31364</name>
</gene>
<evidence type="ECO:0000313" key="2">
    <source>
        <dbReference type="Proteomes" id="UP000663828"/>
    </source>
</evidence>
<protein>
    <submittedName>
        <fullName evidence="1">Uncharacterized protein</fullName>
    </submittedName>
</protein>
<sequence>MSTIPAIHSWNLTNYARRINPKCIAKNEYFWSCLSANQSSLKMMITPTLQLIIVSSEQCIEELLDIWLLYNSTHVHVHCKSVLFNYTWPPSSSTGTRSFRVKFVTDKDLKQCLQILSDYFPIHTYSPTDFNVQISSSQPMKLHSVFFNETKDALALEQATNMNIRTEFIRQYLSTCLLDPMFCIFIDRNEQMLKNLLSDK</sequence>
<organism evidence="1 2">
    <name type="scientific">Adineta ricciae</name>
    <name type="common">Rotifer</name>
    <dbReference type="NCBI Taxonomy" id="249248"/>
    <lineage>
        <taxon>Eukaryota</taxon>
        <taxon>Metazoa</taxon>
        <taxon>Spiralia</taxon>
        <taxon>Gnathifera</taxon>
        <taxon>Rotifera</taxon>
        <taxon>Eurotatoria</taxon>
        <taxon>Bdelloidea</taxon>
        <taxon>Adinetida</taxon>
        <taxon>Adinetidae</taxon>
        <taxon>Adineta</taxon>
    </lineage>
</organism>
<reference evidence="1" key="1">
    <citation type="submission" date="2021-02" db="EMBL/GenBank/DDBJ databases">
        <authorList>
            <person name="Nowell W R."/>
        </authorList>
    </citation>
    <scope>NUCLEOTIDE SEQUENCE</scope>
</reference>